<gene>
    <name evidence="4" type="ORF">NESG_00104</name>
</gene>
<dbReference type="CDD" id="cd16448">
    <property type="entry name" value="RING-H2"/>
    <property type="match status" value="1"/>
</dbReference>
<feature type="compositionally biased region" description="Basic and acidic residues" evidence="2">
    <location>
        <begin position="1"/>
        <end position="27"/>
    </location>
</feature>
<dbReference type="Pfam" id="PF13639">
    <property type="entry name" value="zf-RING_2"/>
    <property type="match status" value="1"/>
</dbReference>
<evidence type="ECO:0000256" key="1">
    <source>
        <dbReference type="PROSITE-ProRule" id="PRU00175"/>
    </source>
</evidence>
<evidence type="ECO:0000259" key="3">
    <source>
        <dbReference type="PROSITE" id="PS50089"/>
    </source>
</evidence>
<reference evidence="4 5" key="1">
    <citation type="journal article" date="2014" name="Genome Announc.">
        <title>Genome Sequence of the Microsporidian Species Nematocida sp1 Strain ERTm6 (ATCC PRA-372).</title>
        <authorList>
            <person name="Bakowski M.A."/>
            <person name="Priest M."/>
            <person name="Young S."/>
            <person name="Cuomo C.A."/>
            <person name="Troemel E.R."/>
        </authorList>
    </citation>
    <scope>NUCLEOTIDE SEQUENCE [LARGE SCALE GENOMIC DNA]</scope>
    <source>
        <strain evidence="4 5">ERTm6</strain>
    </source>
</reference>
<dbReference type="GO" id="GO:0006511">
    <property type="term" value="P:ubiquitin-dependent protein catabolic process"/>
    <property type="evidence" value="ECO:0007669"/>
    <property type="project" value="TreeGrafter"/>
</dbReference>
<dbReference type="GeneID" id="77675077"/>
<dbReference type="RefSeq" id="XP_052905587.1">
    <property type="nucleotide sequence ID" value="XM_053047762.1"/>
</dbReference>
<dbReference type="InterPro" id="IPR013083">
    <property type="entry name" value="Znf_RING/FYVE/PHD"/>
</dbReference>
<keyword evidence="5" id="KW-1185">Reference proteome</keyword>
<dbReference type="SUPFAM" id="SSF57850">
    <property type="entry name" value="RING/U-box"/>
    <property type="match status" value="1"/>
</dbReference>
<comment type="caution">
    <text evidence="4">The sequence shown here is derived from an EMBL/GenBank/DDBJ whole genome shotgun (WGS) entry which is preliminary data.</text>
</comment>
<dbReference type="GO" id="GO:0008270">
    <property type="term" value="F:zinc ion binding"/>
    <property type="evidence" value="ECO:0007669"/>
    <property type="project" value="UniProtKB-KW"/>
</dbReference>
<dbReference type="PANTHER" id="PTHR22765">
    <property type="entry name" value="RING FINGER AND PROTEASE ASSOCIATED DOMAIN-CONTAINING"/>
    <property type="match status" value="1"/>
</dbReference>
<dbReference type="EMBL" id="AKIJ01000001">
    <property type="protein sequence ID" value="KFG27032.1"/>
    <property type="molecule type" value="Genomic_DNA"/>
</dbReference>
<dbReference type="Gene3D" id="3.30.40.10">
    <property type="entry name" value="Zinc/RING finger domain, C3HC4 (zinc finger)"/>
    <property type="match status" value="1"/>
</dbReference>
<name>A0A086J4G4_NEMA1</name>
<evidence type="ECO:0000256" key="2">
    <source>
        <dbReference type="SAM" id="MobiDB-lite"/>
    </source>
</evidence>
<evidence type="ECO:0000313" key="5">
    <source>
        <dbReference type="Proteomes" id="UP000054524"/>
    </source>
</evidence>
<feature type="compositionally biased region" description="Polar residues" evidence="2">
    <location>
        <begin position="90"/>
        <end position="103"/>
    </location>
</feature>
<dbReference type="PROSITE" id="PS50089">
    <property type="entry name" value="ZF_RING_2"/>
    <property type="match status" value="1"/>
</dbReference>
<proteinExistence type="predicted"/>
<dbReference type="InterPro" id="IPR001841">
    <property type="entry name" value="Znf_RING"/>
</dbReference>
<dbReference type="InterPro" id="IPR051826">
    <property type="entry name" value="E3_ubiquitin-ligase_domain"/>
</dbReference>
<dbReference type="SMART" id="SM00184">
    <property type="entry name" value="RING"/>
    <property type="match status" value="1"/>
</dbReference>
<dbReference type="AlphaFoldDB" id="A0A086J4G4"/>
<evidence type="ECO:0000313" key="4">
    <source>
        <dbReference type="EMBL" id="KFG27032.1"/>
    </source>
</evidence>
<dbReference type="HOGENOM" id="CLU_088312_0_0_1"/>
<feature type="region of interest" description="Disordered" evidence="2">
    <location>
        <begin position="83"/>
        <end position="106"/>
    </location>
</feature>
<dbReference type="OrthoDB" id="8062037at2759"/>
<organism evidence="4 5">
    <name type="scientific">Nematocida ausubeli (strain ATCC PRA-371 / ERTm2)</name>
    <name type="common">Nematode killer fungus</name>
    <dbReference type="NCBI Taxonomy" id="1913371"/>
    <lineage>
        <taxon>Eukaryota</taxon>
        <taxon>Fungi</taxon>
        <taxon>Fungi incertae sedis</taxon>
        <taxon>Microsporidia</taxon>
        <taxon>Nematocida</taxon>
    </lineage>
</organism>
<protein>
    <recommendedName>
        <fullName evidence="3">RING-type domain-containing protein</fullName>
    </recommendedName>
</protein>
<dbReference type="GO" id="GO:0061630">
    <property type="term" value="F:ubiquitin protein ligase activity"/>
    <property type="evidence" value="ECO:0007669"/>
    <property type="project" value="TreeGrafter"/>
</dbReference>
<keyword evidence="1" id="KW-0863">Zinc-finger</keyword>
<feature type="region of interest" description="Disordered" evidence="2">
    <location>
        <begin position="1"/>
        <end position="55"/>
    </location>
</feature>
<sequence length="275" mass="30927">MKRKTGVEPHRKEHKKNAEEKDTRILEEEVQAPVQPAEPALESTPESIRDSAGDSRSLIETARSTLARLLTIMWPEVGVNALRSPGEQPSRISILNRPSSSQAEEAVQATEREEWERLENTNMSRYIPVDAFRAIMTAVQSVRGNPHLYDSMNSVEVDTFFDGSASNNPPPDPNSPHARSIVFTITYYIEDPVSHRKTIGKEDLDEKIPEVSADGSEGECPICLVDIEKEEIIRKLHCMHTFHSECVSEWLTNYSNECPMCRKEAVAVAIEESPK</sequence>
<feature type="domain" description="RING-type" evidence="3">
    <location>
        <begin position="220"/>
        <end position="262"/>
    </location>
</feature>
<keyword evidence="1" id="KW-0862">Zinc</keyword>
<dbReference type="Proteomes" id="UP000054524">
    <property type="component" value="Unassembled WGS sequence"/>
</dbReference>
<accession>A0A086J4G4</accession>
<dbReference type="PANTHER" id="PTHR22765:SF434">
    <property type="entry name" value="GB|AAD18119.1-RELATED"/>
    <property type="match status" value="1"/>
</dbReference>
<keyword evidence="1" id="KW-0479">Metal-binding</keyword>